<proteinExistence type="predicted"/>
<keyword evidence="5" id="KW-1185">Reference proteome</keyword>
<dbReference type="PANTHER" id="PTHR27001:SF931">
    <property type="entry name" value="OS11G0664100 PROTEIN"/>
    <property type="match status" value="1"/>
</dbReference>
<feature type="domain" description="Protein kinase" evidence="3">
    <location>
        <begin position="53"/>
        <end position="217"/>
    </location>
</feature>
<dbReference type="Proteomes" id="UP000054248">
    <property type="component" value="Unassembled WGS sequence"/>
</dbReference>
<reference evidence="4 5" key="1">
    <citation type="submission" date="2014-04" db="EMBL/GenBank/DDBJ databases">
        <authorList>
            <consortium name="DOE Joint Genome Institute"/>
            <person name="Kuo A."/>
            <person name="Girlanda M."/>
            <person name="Perotto S."/>
            <person name="Kohler A."/>
            <person name="Nagy L.G."/>
            <person name="Floudas D."/>
            <person name="Copeland A."/>
            <person name="Barry K.W."/>
            <person name="Cichocki N."/>
            <person name="Veneault-Fourrey C."/>
            <person name="LaButti K."/>
            <person name="Lindquist E.A."/>
            <person name="Lipzen A."/>
            <person name="Lundell T."/>
            <person name="Morin E."/>
            <person name="Murat C."/>
            <person name="Sun H."/>
            <person name="Tunlid A."/>
            <person name="Henrissat B."/>
            <person name="Grigoriev I.V."/>
            <person name="Hibbett D.S."/>
            <person name="Martin F."/>
            <person name="Nordberg H.P."/>
            <person name="Cantor M.N."/>
            <person name="Hua S.X."/>
        </authorList>
    </citation>
    <scope>NUCLEOTIDE SEQUENCE [LARGE SCALE GENOMIC DNA]</scope>
    <source>
        <strain evidence="4 5">MUT 4182</strain>
    </source>
</reference>
<evidence type="ECO:0000313" key="5">
    <source>
        <dbReference type="Proteomes" id="UP000054248"/>
    </source>
</evidence>
<dbReference type="PROSITE" id="PS50011">
    <property type="entry name" value="PROTEIN_KINASE_DOM"/>
    <property type="match status" value="1"/>
</dbReference>
<dbReference type="PANTHER" id="PTHR27001">
    <property type="entry name" value="OS01G0253100 PROTEIN"/>
    <property type="match status" value="1"/>
</dbReference>
<reference evidence="5" key="2">
    <citation type="submission" date="2015-01" db="EMBL/GenBank/DDBJ databases">
        <title>Evolutionary Origins and Diversification of the Mycorrhizal Mutualists.</title>
        <authorList>
            <consortium name="DOE Joint Genome Institute"/>
            <consortium name="Mycorrhizal Genomics Consortium"/>
            <person name="Kohler A."/>
            <person name="Kuo A."/>
            <person name="Nagy L.G."/>
            <person name="Floudas D."/>
            <person name="Copeland A."/>
            <person name="Barry K.W."/>
            <person name="Cichocki N."/>
            <person name="Veneault-Fourrey C."/>
            <person name="LaButti K."/>
            <person name="Lindquist E.A."/>
            <person name="Lipzen A."/>
            <person name="Lundell T."/>
            <person name="Morin E."/>
            <person name="Murat C."/>
            <person name="Riley R."/>
            <person name="Ohm R."/>
            <person name="Sun H."/>
            <person name="Tunlid A."/>
            <person name="Henrissat B."/>
            <person name="Grigoriev I.V."/>
            <person name="Hibbett D.S."/>
            <person name="Martin F."/>
        </authorList>
    </citation>
    <scope>NUCLEOTIDE SEQUENCE [LARGE SCALE GENOMIC DNA]</scope>
    <source>
        <strain evidence="5">MUT 4182</strain>
    </source>
</reference>
<organism evidence="4 5">
    <name type="scientific">Tulasnella calospora MUT 4182</name>
    <dbReference type="NCBI Taxonomy" id="1051891"/>
    <lineage>
        <taxon>Eukaryota</taxon>
        <taxon>Fungi</taxon>
        <taxon>Dikarya</taxon>
        <taxon>Basidiomycota</taxon>
        <taxon>Agaricomycotina</taxon>
        <taxon>Agaricomycetes</taxon>
        <taxon>Cantharellales</taxon>
        <taxon>Tulasnellaceae</taxon>
        <taxon>Tulasnella</taxon>
    </lineage>
</organism>
<dbReference type="OrthoDB" id="676979at2759"/>
<dbReference type="SUPFAM" id="SSF56112">
    <property type="entry name" value="Protein kinase-like (PK-like)"/>
    <property type="match status" value="1"/>
</dbReference>
<evidence type="ECO:0000313" key="4">
    <source>
        <dbReference type="EMBL" id="KIO24753.1"/>
    </source>
</evidence>
<dbReference type="InterPro" id="IPR011009">
    <property type="entry name" value="Kinase-like_dom_sf"/>
</dbReference>
<dbReference type="GO" id="GO:0005524">
    <property type="term" value="F:ATP binding"/>
    <property type="evidence" value="ECO:0007669"/>
    <property type="project" value="UniProtKB-KW"/>
</dbReference>
<dbReference type="PROSITE" id="PS00108">
    <property type="entry name" value="PROTEIN_KINASE_ST"/>
    <property type="match status" value="1"/>
</dbReference>
<dbReference type="HOGENOM" id="CLU_000288_7_13_1"/>
<dbReference type="GO" id="GO:0005886">
    <property type="term" value="C:plasma membrane"/>
    <property type="evidence" value="ECO:0007669"/>
    <property type="project" value="TreeGrafter"/>
</dbReference>
<dbReference type="EMBL" id="KN823055">
    <property type="protein sequence ID" value="KIO24753.1"/>
    <property type="molecule type" value="Genomic_DNA"/>
</dbReference>
<sequence>MSFSRGKSTNNQGRAIQLPPTVPIQHLLTSPSFPITFLENRGDLRIAQRQIKPLAGSNPKAGSKADVEAATLAPANLTHNSKYNFTEYVAVKKVRFDDNSNDNRVLAAFVHEIELVDGLCHDNIVKIIGFVEDIKNGIAWMVFSWEQNGNLREFVRSASWELPERVSLGISYLHGRNPPVCHGDLKSLNILVNSDSQALITDFGSARAIIRKIRLAR</sequence>
<evidence type="ECO:0000256" key="1">
    <source>
        <dbReference type="ARBA" id="ARBA00022741"/>
    </source>
</evidence>
<gene>
    <name evidence="4" type="ORF">M407DRAFT_25902</name>
</gene>
<dbReference type="GO" id="GO:0004672">
    <property type="term" value="F:protein kinase activity"/>
    <property type="evidence" value="ECO:0007669"/>
    <property type="project" value="InterPro"/>
</dbReference>
<keyword evidence="1" id="KW-0547">Nucleotide-binding</keyword>
<keyword evidence="2" id="KW-0067">ATP-binding</keyword>
<protein>
    <recommendedName>
        <fullName evidence="3">Protein kinase domain-containing protein</fullName>
    </recommendedName>
</protein>
<dbReference type="Pfam" id="PF00069">
    <property type="entry name" value="Pkinase"/>
    <property type="match status" value="1"/>
</dbReference>
<dbReference type="AlphaFoldDB" id="A0A0C3KTF6"/>
<evidence type="ECO:0000259" key="3">
    <source>
        <dbReference type="PROSITE" id="PS50011"/>
    </source>
</evidence>
<dbReference type="Gene3D" id="1.10.510.10">
    <property type="entry name" value="Transferase(Phosphotransferase) domain 1"/>
    <property type="match status" value="1"/>
</dbReference>
<accession>A0A0C3KTF6</accession>
<dbReference type="InterPro" id="IPR000719">
    <property type="entry name" value="Prot_kinase_dom"/>
</dbReference>
<name>A0A0C3KTF6_9AGAM</name>
<evidence type="ECO:0000256" key="2">
    <source>
        <dbReference type="ARBA" id="ARBA00022840"/>
    </source>
</evidence>
<dbReference type="InterPro" id="IPR008271">
    <property type="entry name" value="Ser/Thr_kinase_AS"/>
</dbReference>